<dbReference type="EMBL" id="CACRYJ010000035">
    <property type="protein sequence ID" value="VZO37610.1"/>
    <property type="molecule type" value="Genomic_DNA"/>
</dbReference>
<comment type="caution">
    <text evidence="7">The sequence shown here is derived from an EMBL/GenBank/DDBJ whole genome shotgun (WGS) entry which is preliminary data.</text>
</comment>
<evidence type="ECO:0000313" key="7">
    <source>
        <dbReference type="EMBL" id="VZO37610.1"/>
    </source>
</evidence>
<dbReference type="PROSITE" id="PS50895">
    <property type="entry name" value="SURF1"/>
    <property type="match status" value="1"/>
</dbReference>
<gene>
    <name evidence="7" type="ORF">HALOF300_02606</name>
</gene>
<keyword evidence="8" id="KW-1185">Reference proteome</keyword>
<feature type="transmembrane region" description="Helical" evidence="6">
    <location>
        <begin position="20"/>
        <end position="38"/>
    </location>
</feature>
<evidence type="ECO:0000256" key="2">
    <source>
        <dbReference type="ARBA" id="ARBA00007165"/>
    </source>
</evidence>
<dbReference type="AlphaFoldDB" id="A0A7M4DKE3"/>
<accession>A0A7M4DKE3</accession>
<evidence type="ECO:0000256" key="4">
    <source>
        <dbReference type="ARBA" id="ARBA00022989"/>
    </source>
</evidence>
<keyword evidence="4 6" id="KW-1133">Transmembrane helix</keyword>
<name>A0A7M4DKE3_9MICO</name>
<sequence>MHASAGFSDWLRAATRPRLIGIFVLLVAGALLCIRLGAWQLDRAQIRGDQAAAVEAAERESAPPVPMETVVAPQTPFTQTMVGQRVTVTGTYLSEDQFLVPDRELDGQTGYLVVTALRVEAGDGADPAILPVVRGWVSEPAGAHLDVPSGPVELTGYLGGPDPAQAGIAVGAATGDEIEAVSPAALANVWGTPIFSGQFVLEVQEPAAGADLRPYGAPVIEGGGLNIQNLAYAAEWWIFGGFALVLWWRMVRDEVRHLRAERGQTPTTAVADADAAT</sequence>
<protein>
    <recommendedName>
        <fullName evidence="6">SURF1-like protein</fullName>
    </recommendedName>
</protein>
<dbReference type="CDD" id="cd06662">
    <property type="entry name" value="SURF1"/>
    <property type="match status" value="1"/>
</dbReference>
<keyword evidence="6" id="KW-1003">Cell membrane</keyword>
<reference evidence="7 8" key="1">
    <citation type="submission" date="2019-11" db="EMBL/GenBank/DDBJ databases">
        <authorList>
            <person name="Criscuolo A."/>
        </authorList>
    </citation>
    <scope>NUCLEOTIDE SEQUENCE [LARGE SCALE GENOMIC DNA]</scope>
    <source>
        <strain evidence="7">CIP111667</strain>
    </source>
</reference>
<dbReference type="InterPro" id="IPR045214">
    <property type="entry name" value="Surf1/Surf4"/>
</dbReference>
<evidence type="ECO:0000256" key="5">
    <source>
        <dbReference type="ARBA" id="ARBA00023136"/>
    </source>
</evidence>
<organism evidence="7 8">
    <name type="scientific">Occultella aeris</name>
    <dbReference type="NCBI Taxonomy" id="2761496"/>
    <lineage>
        <taxon>Bacteria</taxon>
        <taxon>Bacillati</taxon>
        <taxon>Actinomycetota</taxon>
        <taxon>Actinomycetes</taxon>
        <taxon>Micrococcales</taxon>
        <taxon>Ruaniaceae</taxon>
        <taxon>Occultella</taxon>
    </lineage>
</organism>
<dbReference type="InterPro" id="IPR002994">
    <property type="entry name" value="Surf1/Shy1"/>
</dbReference>
<keyword evidence="5 6" id="KW-0472">Membrane</keyword>
<dbReference type="Proteomes" id="UP000419743">
    <property type="component" value="Unassembled WGS sequence"/>
</dbReference>
<dbReference type="PANTHER" id="PTHR23427">
    <property type="entry name" value="SURFEIT LOCUS PROTEIN"/>
    <property type="match status" value="1"/>
</dbReference>
<keyword evidence="3 6" id="KW-0812">Transmembrane</keyword>
<dbReference type="RefSeq" id="WP_156741350.1">
    <property type="nucleotide sequence ID" value="NZ_CACRYJ010000035.1"/>
</dbReference>
<comment type="caution">
    <text evidence="6">Lacks conserved residue(s) required for the propagation of feature annotation.</text>
</comment>
<dbReference type="PANTHER" id="PTHR23427:SF2">
    <property type="entry name" value="SURFEIT LOCUS PROTEIN 1"/>
    <property type="match status" value="1"/>
</dbReference>
<proteinExistence type="inferred from homology"/>
<evidence type="ECO:0000256" key="3">
    <source>
        <dbReference type="ARBA" id="ARBA00022692"/>
    </source>
</evidence>
<evidence type="ECO:0000256" key="6">
    <source>
        <dbReference type="RuleBase" id="RU363076"/>
    </source>
</evidence>
<evidence type="ECO:0000256" key="1">
    <source>
        <dbReference type="ARBA" id="ARBA00004370"/>
    </source>
</evidence>
<evidence type="ECO:0000313" key="8">
    <source>
        <dbReference type="Proteomes" id="UP000419743"/>
    </source>
</evidence>
<dbReference type="GO" id="GO:0005886">
    <property type="term" value="C:plasma membrane"/>
    <property type="evidence" value="ECO:0007669"/>
    <property type="project" value="UniProtKB-SubCell"/>
</dbReference>
<comment type="subcellular location">
    <subcellularLocation>
        <location evidence="6">Cell membrane</location>
        <topology evidence="6">Multi-pass membrane protein</topology>
    </subcellularLocation>
    <subcellularLocation>
        <location evidence="1">Membrane</location>
    </subcellularLocation>
</comment>
<comment type="similarity">
    <text evidence="2 6">Belongs to the SURF1 family.</text>
</comment>
<dbReference type="Pfam" id="PF02104">
    <property type="entry name" value="SURF1"/>
    <property type="match status" value="1"/>
</dbReference>